<comment type="caution">
    <text evidence="1">The sequence shown here is derived from an EMBL/GenBank/DDBJ whole genome shotgun (WGS) entry which is preliminary data.</text>
</comment>
<dbReference type="GO" id="GO:0010498">
    <property type="term" value="P:proteasomal protein catabolic process"/>
    <property type="evidence" value="ECO:0007669"/>
    <property type="project" value="InterPro"/>
</dbReference>
<evidence type="ECO:0008006" key="3">
    <source>
        <dbReference type="Google" id="ProtNLM"/>
    </source>
</evidence>
<dbReference type="EMBL" id="ABOX02000008">
    <property type="protein sequence ID" value="EEF61704.1"/>
    <property type="molecule type" value="Genomic_DNA"/>
</dbReference>
<reference evidence="1 2" key="1">
    <citation type="journal article" date="2011" name="J. Bacteriol.">
        <title>Genome sequence of 'Pedosphaera parvula' Ellin514, an aerobic Verrucomicrobial isolate from pasture soil.</title>
        <authorList>
            <person name="Kant R."/>
            <person name="van Passel M.W."/>
            <person name="Sangwan P."/>
            <person name="Palva A."/>
            <person name="Lucas S."/>
            <person name="Copeland A."/>
            <person name="Lapidus A."/>
            <person name="Glavina Del Rio T."/>
            <person name="Dalin E."/>
            <person name="Tice H."/>
            <person name="Bruce D."/>
            <person name="Goodwin L."/>
            <person name="Pitluck S."/>
            <person name="Chertkov O."/>
            <person name="Larimer F.W."/>
            <person name="Land M.L."/>
            <person name="Hauser L."/>
            <person name="Brettin T.S."/>
            <person name="Detter J.C."/>
            <person name="Han S."/>
            <person name="de Vos W.M."/>
            <person name="Janssen P.H."/>
            <person name="Smidt H."/>
        </authorList>
    </citation>
    <scope>NUCLEOTIDE SEQUENCE [LARGE SCALE GENOMIC DNA]</scope>
    <source>
        <strain evidence="1 2">Ellin514</strain>
    </source>
</reference>
<name>B9XEJ0_PEDPL</name>
<organism evidence="1 2">
    <name type="scientific">Pedosphaera parvula (strain Ellin514)</name>
    <dbReference type="NCBI Taxonomy" id="320771"/>
    <lineage>
        <taxon>Bacteria</taxon>
        <taxon>Pseudomonadati</taxon>
        <taxon>Verrucomicrobiota</taxon>
        <taxon>Pedosphaerae</taxon>
        <taxon>Pedosphaerales</taxon>
        <taxon>Pedosphaeraceae</taxon>
        <taxon>Pedosphaera</taxon>
    </lineage>
</organism>
<dbReference type="GO" id="GO:0016811">
    <property type="term" value="F:hydrolase activity, acting on carbon-nitrogen (but not peptide) bonds, in linear amides"/>
    <property type="evidence" value="ECO:0007669"/>
    <property type="project" value="TreeGrafter"/>
</dbReference>
<dbReference type="GO" id="GO:0008233">
    <property type="term" value="F:peptidase activity"/>
    <property type="evidence" value="ECO:0007669"/>
    <property type="project" value="TreeGrafter"/>
</dbReference>
<proteinExistence type="predicted"/>
<dbReference type="GO" id="GO:0070490">
    <property type="term" value="P:protein pupylation"/>
    <property type="evidence" value="ECO:0007669"/>
    <property type="project" value="TreeGrafter"/>
</dbReference>
<protein>
    <recommendedName>
        <fullName evidence="3">Peptidase</fullName>
    </recommendedName>
</protein>
<dbReference type="PANTHER" id="PTHR42307">
    <property type="entry name" value="PUP DEAMIDASE/DEPUPYLASE"/>
    <property type="match status" value="1"/>
</dbReference>
<dbReference type="RefSeq" id="WP_007414238.1">
    <property type="nucleotide sequence ID" value="NZ_ABOX02000008.1"/>
</dbReference>
<keyword evidence="2" id="KW-1185">Reference proteome</keyword>
<accession>B9XEJ0</accession>
<evidence type="ECO:0000313" key="1">
    <source>
        <dbReference type="EMBL" id="EEF61704.1"/>
    </source>
</evidence>
<dbReference type="STRING" id="320771.Cflav_PD4744"/>
<sequence>MSSPLVQFGIETEIGIARDNDEHLDVVAESIALVRSVVEPGVLMRWDYEAEDPHADMRGFHVPELRQDTDEANYFAQDAQRELSYVEIKSDLVLGNGARFYNDHAHPEYCTPECSTLDEIVTQDRAGERILMACAQRLSEQRGHTVRLYKNNTDFRGHSYGCHENYLLPRSLPWGLLAQGVQAFLVTRQIIAGAGKFAIEEEDRFVSPDFQIAQRSDFFSELQSVDTMQRRPLVNTRDEPHANPRLYRRFHVIIGDANMSPFATRLKMGTTALVLEALVRDPRRNWPILADPLEALPAISRDLSFKWEVMMEGEKLSTALNIQRDYLNAVKALCDLTDPNRAAVVADWEQVLNDLETDVLLCRNRLDWVAKMALVREFQAAQNIAENDPWLQSLDLEYHRLDLREGLYYGLEQSGAMLRVPDENMVRRAMSHPPSSTRALIRGKCIQKFATSVEAAQWDHIILQANGESLKISLTDLFAPDEILRYAKLVDGARSPEDLRSLKTMS</sequence>
<evidence type="ECO:0000313" key="2">
    <source>
        <dbReference type="Proteomes" id="UP000003688"/>
    </source>
</evidence>
<dbReference type="PANTHER" id="PTHR42307:SF2">
    <property type="entry name" value="PUP DEAMIDASE_DEPUPYLASE"/>
    <property type="match status" value="1"/>
</dbReference>
<dbReference type="OrthoDB" id="9760627at2"/>
<dbReference type="AlphaFoldDB" id="B9XEJ0"/>
<dbReference type="Pfam" id="PF03136">
    <property type="entry name" value="Pup_ligase"/>
    <property type="match status" value="1"/>
</dbReference>
<gene>
    <name evidence="1" type="ORF">Cflav_PD4744</name>
</gene>
<dbReference type="InterPro" id="IPR004347">
    <property type="entry name" value="Pup_ligase/deamidase"/>
</dbReference>
<dbReference type="GO" id="GO:0005524">
    <property type="term" value="F:ATP binding"/>
    <property type="evidence" value="ECO:0007669"/>
    <property type="project" value="TreeGrafter"/>
</dbReference>
<dbReference type="GO" id="GO:0019941">
    <property type="term" value="P:modification-dependent protein catabolic process"/>
    <property type="evidence" value="ECO:0007669"/>
    <property type="project" value="InterPro"/>
</dbReference>
<dbReference type="Proteomes" id="UP000003688">
    <property type="component" value="Unassembled WGS sequence"/>
</dbReference>